<accession>Q2SEB7</accession>
<sequence length="445" mass="50830">MSFENRVVWTEGMFLRPQHFQQQDRYHESLLEARCKPLKAFFWGFYDLEIDSQVLKLGKFSINRCRGIFPDGTPFNVPDIDSELDILEPEKGLQNQTVYLGIPVKRPGSPDTHLEEDNQTLVRFNARELETFDSTSEHSDSSKIQIGQLRFRILLEREDRSGYAVLPIARIQDKRDDGEIVLDSQFIPPMLDVRAHPRMANLLQEVAGSLNLRAEALAGRLRDSGRQGTSEIADFLMLQMINRVEPWLLHLAQIRPLHPVDVFGELMQIAGELATFTSVQRRPPATMPAYHHDELEKSIPQLMQILNQYMNTVSETSAVSLDLVERRYGIYVSPITDRSLVEKATYILAVKAQMKSDQIRSRFPSQVKIAPVERIRDLINAALPGIGLQALPVAPRQIPFHTGFTYFQLDRNSDYWRALAQSSGFAVHIGADFPGLEMEFWAIRD</sequence>
<dbReference type="OrthoDB" id="9775333at2"/>
<keyword evidence="2" id="KW-1185">Reference proteome</keyword>
<dbReference type="EMBL" id="CP000155">
    <property type="protein sequence ID" value="ABC31007.1"/>
    <property type="molecule type" value="Genomic_DNA"/>
</dbReference>
<dbReference type="PANTHER" id="PTHR35566:SF1">
    <property type="entry name" value="TYPE VI SECRETION SYSTEM BASEPLATE COMPONENT TSSK1"/>
    <property type="match status" value="1"/>
</dbReference>
<gene>
    <name evidence="1" type="ordered locus">HCH_04300</name>
</gene>
<dbReference type="HOGENOM" id="CLU_031690_3_0_6"/>
<dbReference type="AlphaFoldDB" id="Q2SEB7"/>
<dbReference type="eggNOG" id="COG3522">
    <property type="taxonomic scope" value="Bacteria"/>
</dbReference>
<dbReference type="Proteomes" id="UP000000238">
    <property type="component" value="Chromosome"/>
</dbReference>
<proteinExistence type="predicted"/>
<dbReference type="InterPro" id="IPR010263">
    <property type="entry name" value="T6SS_TssK"/>
</dbReference>
<dbReference type="PANTHER" id="PTHR35566">
    <property type="entry name" value="BLR3599 PROTEIN"/>
    <property type="match status" value="1"/>
</dbReference>
<dbReference type="KEGG" id="hch:HCH_04300"/>
<protein>
    <submittedName>
        <fullName evidence="1">Uncharacterized protein conserved in bacteria</fullName>
    </submittedName>
</protein>
<dbReference type="STRING" id="349521.HCH_04300"/>
<organism evidence="1 2">
    <name type="scientific">Hahella chejuensis (strain KCTC 2396)</name>
    <dbReference type="NCBI Taxonomy" id="349521"/>
    <lineage>
        <taxon>Bacteria</taxon>
        <taxon>Pseudomonadati</taxon>
        <taxon>Pseudomonadota</taxon>
        <taxon>Gammaproteobacteria</taxon>
        <taxon>Oceanospirillales</taxon>
        <taxon>Hahellaceae</taxon>
        <taxon>Hahella</taxon>
    </lineage>
</organism>
<dbReference type="NCBIfam" id="TIGR03353">
    <property type="entry name" value="VI_chp_4"/>
    <property type="match status" value="1"/>
</dbReference>
<name>Q2SEB7_HAHCH</name>
<evidence type="ECO:0000313" key="1">
    <source>
        <dbReference type="EMBL" id="ABC31007.1"/>
    </source>
</evidence>
<evidence type="ECO:0000313" key="2">
    <source>
        <dbReference type="Proteomes" id="UP000000238"/>
    </source>
</evidence>
<dbReference type="Pfam" id="PF05936">
    <property type="entry name" value="T6SS_VasE"/>
    <property type="match status" value="1"/>
</dbReference>
<reference evidence="1 2" key="1">
    <citation type="journal article" date="2005" name="Nucleic Acids Res.">
        <title>Genomic blueprint of Hahella chejuensis, a marine microbe producing an algicidal agent.</title>
        <authorList>
            <person name="Jeong H."/>
            <person name="Yim J.H."/>
            <person name="Lee C."/>
            <person name="Choi S.-H."/>
            <person name="Park Y.K."/>
            <person name="Yoon S.H."/>
            <person name="Hur C.-G."/>
            <person name="Kang H.-Y."/>
            <person name="Kim D."/>
            <person name="Lee H.H."/>
            <person name="Park K.H."/>
            <person name="Park S.-H."/>
            <person name="Park H.-S."/>
            <person name="Lee H.K."/>
            <person name="Oh T.K."/>
            <person name="Kim J.F."/>
        </authorList>
    </citation>
    <scope>NUCLEOTIDE SEQUENCE [LARGE SCALE GENOMIC DNA]</scope>
    <source>
        <strain evidence="1 2">KCTC 2396</strain>
    </source>
</reference>
<dbReference type="RefSeq" id="WP_011398074.1">
    <property type="nucleotide sequence ID" value="NC_007645.1"/>
</dbReference>